<comment type="caution">
    <text evidence="3">The sequence shown here is derived from an EMBL/GenBank/DDBJ whole genome shotgun (WGS) entry which is preliminary data.</text>
</comment>
<dbReference type="GO" id="GO:0016020">
    <property type="term" value="C:membrane"/>
    <property type="evidence" value="ECO:0007669"/>
    <property type="project" value="InterPro"/>
</dbReference>
<sequence length="710" mass="76515">MMKATFLKIGLVALMTCSLLPSFGGGVNSEAHAEVAQMEIHEPETKIEVISMENSSFENPVVTDPLGWHTYDASQVPGWHTTASDNLIEIQTSKLTTPQNGSQYAELNAYKVGALYQDIETTPGAKIRWKVSHRGVRGVDTASLKFGAPGDLKQVATLQTDNTAWKTYSGTYTVPEGQTTTRFQFESISSAGGVPDVGNLLDNMTFATQSFITVDATAPTSIKQNQTGTYTFTAKNEGGMASQDTTLTIPIPEEVDYQPDSVTVDGVPINATYDSGTRTLSVPLANIEKDASKVVKFDVKGMTVADAISTQATVTHQDEDFTDTTYTNYSQEVETSVLPNTVPVLTATDQVLAANDVFDPKQGVTATDAEDGDLTDAVVVTANDVDTTKSGTYHVTYSVTDSDGNEVTKTITVTVQEPPIITGEANTRLNPDSTFDPMSTIQATDAEDGDLTDQVVITSNDVDTSKPGTYQVVYSVTDSDANTTEFTRSVVVTEVPVITGATDVTLQLGESFDPMEGVYAADKEDGDLTSKLQVGGTIDVNQAGVYGLSYSVSDSDGNTGFTTRIVTVHDNTIFEFNEAPEDLAFETTEIRDEEVNIARENPDWNLEVKDTRNNGNPWEVTAMVNGPFIDLDDPDGKKLHNALTYTDGTTETRLLDNQAFVIGEGVSDEDEVTTIQSPEEEGLHMKVNPTGVKAGDHYQTSITWSLNDTP</sequence>
<dbReference type="GO" id="GO:0005509">
    <property type="term" value="F:calcium ion binding"/>
    <property type="evidence" value="ECO:0007669"/>
    <property type="project" value="InterPro"/>
</dbReference>
<feature type="signal peptide" evidence="1">
    <location>
        <begin position="1"/>
        <end position="33"/>
    </location>
</feature>
<dbReference type="Pfam" id="PF16403">
    <property type="entry name" value="Bact_surface_Ig-like"/>
    <property type="match status" value="3"/>
</dbReference>
<dbReference type="InterPro" id="IPR032179">
    <property type="entry name" value="Cry22Aa_Ig-like"/>
</dbReference>
<dbReference type="Gene3D" id="2.60.120.260">
    <property type="entry name" value="Galactose-binding domain-like"/>
    <property type="match status" value="1"/>
</dbReference>
<dbReference type="PANTHER" id="PTHR24273">
    <property type="entry name" value="FI04643P-RELATED"/>
    <property type="match status" value="1"/>
</dbReference>
<organism evidence="3 4">
    <name type="scientific">Listeria rustica</name>
    <dbReference type="NCBI Taxonomy" id="2713503"/>
    <lineage>
        <taxon>Bacteria</taxon>
        <taxon>Bacillati</taxon>
        <taxon>Bacillota</taxon>
        <taxon>Bacilli</taxon>
        <taxon>Bacillales</taxon>
        <taxon>Listeriaceae</taxon>
        <taxon>Listeria</taxon>
    </lineage>
</organism>
<feature type="domain" description="Cadherin" evidence="2">
    <location>
        <begin position="368"/>
        <end position="486"/>
    </location>
</feature>
<gene>
    <name evidence="3" type="ORF">HPK16_04455</name>
</gene>
<evidence type="ECO:0000313" key="4">
    <source>
        <dbReference type="Proteomes" id="UP000548787"/>
    </source>
</evidence>
<protein>
    <submittedName>
        <fullName evidence="3">DUF5011 domain-containing protein</fullName>
    </submittedName>
</protein>
<dbReference type="EMBL" id="JABJVM010000003">
    <property type="protein sequence ID" value="MBA3925588.1"/>
    <property type="molecule type" value="Genomic_DNA"/>
</dbReference>
<dbReference type="AlphaFoldDB" id="A0A7W1T4Y1"/>
<reference evidence="3 4" key="1">
    <citation type="submission" date="2020-08" db="EMBL/GenBank/DDBJ databases">
        <title>Listeria ohnekaius sp. nov. and Listeria portnoyii sp. nov. isolated from non-agricultural and natural environments.</title>
        <authorList>
            <person name="Weller D."/>
            <person name="Belias A.M."/>
            <person name="Liao J."/>
            <person name="Guo S."/>
            <person name="Orsi R.H."/>
            <person name="Wiedmann M."/>
        </authorList>
    </citation>
    <scope>NUCLEOTIDE SEQUENCE [LARGE SCALE GENOMIC DNA]</scope>
    <source>
        <strain evidence="3 4">FSL W9-0585</strain>
    </source>
</reference>
<keyword evidence="4" id="KW-1185">Reference proteome</keyword>
<dbReference type="PANTHER" id="PTHR24273:SF32">
    <property type="entry name" value="HYALIN"/>
    <property type="match status" value="1"/>
</dbReference>
<name>A0A7W1T4Y1_9LIST</name>
<feature type="chain" id="PRO_5038578962" evidence="1">
    <location>
        <begin position="34"/>
        <end position="710"/>
    </location>
</feature>
<evidence type="ECO:0000259" key="2">
    <source>
        <dbReference type="PROSITE" id="PS50268"/>
    </source>
</evidence>
<proteinExistence type="predicted"/>
<keyword evidence="1" id="KW-0732">Signal</keyword>
<dbReference type="Gene3D" id="2.60.40.10">
    <property type="entry name" value="Immunoglobulins"/>
    <property type="match status" value="3"/>
</dbReference>
<dbReference type="GO" id="GO:0007156">
    <property type="term" value="P:homophilic cell adhesion via plasma membrane adhesion molecules"/>
    <property type="evidence" value="ECO:0007669"/>
    <property type="project" value="InterPro"/>
</dbReference>
<accession>A0A7W1T4Y1</accession>
<dbReference type="InterPro" id="IPR002126">
    <property type="entry name" value="Cadherin-like_dom"/>
</dbReference>
<dbReference type="InterPro" id="IPR013783">
    <property type="entry name" value="Ig-like_fold"/>
</dbReference>
<dbReference type="Proteomes" id="UP000548787">
    <property type="component" value="Unassembled WGS sequence"/>
</dbReference>
<dbReference type="PROSITE" id="PS50268">
    <property type="entry name" value="CADHERIN_2"/>
    <property type="match status" value="1"/>
</dbReference>
<evidence type="ECO:0000256" key="1">
    <source>
        <dbReference type="SAM" id="SignalP"/>
    </source>
</evidence>
<evidence type="ECO:0000313" key="3">
    <source>
        <dbReference type="EMBL" id="MBA3925588.1"/>
    </source>
</evidence>